<evidence type="ECO:0000313" key="2">
    <source>
        <dbReference type="EMBL" id="SEQ48692.1"/>
    </source>
</evidence>
<dbReference type="Proteomes" id="UP000199233">
    <property type="component" value="Unassembled WGS sequence"/>
</dbReference>
<feature type="chain" id="PRO_5011772301" description="Multidrug efflux pump subunit AcrA (Membrane-fusion protein)" evidence="1">
    <location>
        <begin position="22"/>
        <end position="315"/>
    </location>
</feature>
<evidence type="ECO:0008006" key="4">
    <source>
        <dbReference type="Google" id="ProtNLM"/>
    </source>
</evidence>
<feature type="signal peptide" evidence="1">
    <location>
        <begin position="1"/>
        <end position="21"/>
    </location>
</feature>
<reference evidence="2 3" key="1">
    <citation type="submission" date="2016-10" db="EMBL/GenBank/DDBJ databases">
        <authorList>
            <person name="de Groot N.N."/>
        </authorList>
    </citation>
    <scope>NUCLEOTIDE SEQUENCE [LARGE SCALE GENOMIC DNA]</scope>
    <source>
        <strain evidence="2 3">DSM 25927</strain>
    </source>
</reference>
<sequence>MMATRIAFLLLGLCGLRAALAAGPPSPQPPAALSARQQQAVDLHLATPHAAQSRRSQAAYGLVLDAAAFVADSNQLSAAQNSAQLAQTELSRLRALHDSEGDASLRAVQQAEAAAAQARGEAQTQLAGFTQRWGPLAARSSAQRAQLAVELLGARSVLIRAELPGSGLPGGLPRGASVQLDGLNLPAQVLGHLPQAQSALRGAGLLLMLEHAPLPLAAGSRVAVQLQQADEAALLVPGEALIFEAGGSYVYRQLPQRDAQQRAQYAAVPVRVLGAEDGLWRVQGLKATDRIVVRGAGVLWSLQGLSGVQAEDDDD</sequence>
<protein>
    <recommendedName>
        <fullName evidence="4">Multidrug efflux pump subunit AcrA (Membrane-fusion protein)</fullName>
    </recommendedName>
</protein>
<keyword evidence="3" id="KW-1185">Reference proteome</keyword>
<keyword evidence="1" id="KW-0732">Signal</keyword>
<evidence type="ECO:0000256" key="1">
    <source>
        <dbReference type="SAM" id="SignalP"/>
    </source>
</evidence>
<name>A0A1H9GF00_9GAMM</name>
<dbReference type="RefSeq" id="WP_143068909.1">
    <property type="nucleotide sequence ID" value="NZ_FOFS01000007.1"/>
</dbReference>
<organism evidence="2 3">
    <name type="scientific">Solimonas aquatica</name>
    <dbReference type="NCBI Taxonomy" id="489703"/>
    <lineage>
        <taxon>Bacteria</taxon>
        <taxon>Pseudomonadati</taxon>
        <taxon>Pseudomonadota</taxon>
        <taxon>Gammaproteobacteria</taxon>
        <taxon>Nevskiales</taxon>
        <taxon>Nevskiaceae</taxon>
        <taxon>Solimonas</taxon>
    </lineage>
</organism>
<evidence type="ECO:0000313" key="3">
    <source>
        <dbReference type="Proteomes" id="UP000199233"/>
    </source>
</evidence>
<proteinExistence type="predicted"/>
<dbReference type="STRING" id="489703.SAMN04488038_10747"/>
<accession>A0A1H9GF00</accession>
<dbReference type="AlphaFoldDB" id="A0A1H9GF00"/>
<gene>
    <name evidence="2" type="ORF">SAMN04488038_10747</name>
</gene>
<dbReference type="Gene3D" id="2.40.420.20">
    <property type="match status" value="1"/>
</dbReference>
<dbReference type="OrthoDB" id="7930069at2"/>
<dbReference type="EMBL" id="FOFS01000007">
    <property type="protein sequence ID" value="SEQ48692.1"/>
    <property type="molecule type" value="Genomic_DNA"/>
</dbReference>